<dbReference type="InterPro" id="IPR022673">
    <property type="entry name" value="Hexokinase_C"/>
</dbReference>
<evidence type="ECO:0000259" key="11">
    <source>
        <dbReference type="Pfam" id="PF03727"/>
    </source>
</evidence>
<evidence type="ECO:0000256" key="6">
    <source>
        <dbReference type="ARBA" id="ARBA00022777"/>
    </source>
</evidence>
<evidence type="ECO:0000256" key="8">
    <source>
        <dbReference type="ARBA" id="ARBA00023152"/>
    </source>
</evidence>
<accession>A0ABV1RCR6</accession>
<feature type="domain" description="Hexokinase N-terminal" evidence="10">
    <location>
        <begin position="6"/>
        <end position="185"/>
    </location>
</feature>
<evidence type="ECO:0000313" key="13">
    <source>
        <dbReference type="Proteomes" id="UP001467690"/>
    </source>
</evidence>
<organism evidence="12 13">
    <name type="scientific">Catenovulum sediminis</name>
    <dbReference type="NCBI Taxonomy" id="1740262"/>
    <lineage>
        <taxon>Bacteria</taxon>
        <taxon>Pseudomonadati</taxon>
        <taxon>Pseudomonadota</taxon>
        <taxon>Gammaproteobacteria</taxon>
        <taxon>Alteromonadales</taxon>
        <taxon>Alteromonadaceae</taxon>
        <taxon>Catenovulum</taxon>
    </lineage>
</organism>
<comment type="pathway">
    <text evidence="1">Carbohydrate degradation.</text>
</comment>
<sequence>MTAKFNFELSSTQLHEIANAFESCIEQGLKDTQQELKCLPAYTPITEQIKSGEVCVLDLGGSNLRASKVVINADGLTTIKQVCETQVPWKRGVDFGKNHFLAVQAKLLEPYLNQQNLLGYCFSYPTQSLPSGDAKLVNWTKGVKVDGMEEQPVGSLLTQYIENEYGKSINTVAVINDTVASLLAGLTLTPSDAYFGVIAGTGSNIAGLYPVDRIGKLSAIQKQAYAHHRLPVNLESGNFNPPHLTAFDDIVDKTSENPGLQRFEKAVSGMYLGRIFKAAFSELDFDAESGAKGLVEFIDKQPSDCDYRNAALSLLKRSTQLVAAQLLGLINHYRKKIDYQVRHIRIVCEGGLFHSTSVLGPYCQLVEDELKNLLNKSIRSDIQVELTRVAQANLLGSAIAALACQ</sequence>
<evidence type="ECO:0000256" key="2">
    <source>
        <dbReference type="ARBA" id="ARBA00005007"/>
    </source>
</evidence>
<feature type="domain" description="Hexokinase C-terminal" evidence="11">
    <location>
        <begin position="195"/>
        <end position="282"/>
    </location>
</feature>
<comment type="catalytic activity">
    <reaction evidence="9">
        <text>D-fructose + ATP = D-fructose 6-phosphate + ADP + H(+)</text>
        <dbReference type="Rhea" id="RHEA:16125"/>
        <dbReference type="ChEBI" id="CHEBI:15378"/>
        <dbReference type="ChEBI" id="CHEBI:30616"/>
        <dbReference type="ChEBI" id="CHEBI:37721"/>
        <dbReference type="ChEBI" id="CHEBI:61527"/>
        <dbReference type="ChEBI" id="CHEBI:456216"/>
        <dbReference type="EC" id="2.7.1.1"/>
    </reaction>
    <physiologicalReaction direction="left-to-right" evidence="9">
        <dbReference type="Rhea" id="RHEA:16126"/>
    </physiologicalReaction>
</comment>
<evidence type="ECO:0000259" key="10">
    <source>
        <dbReference type="Pfam" id="PF00349"/>
    </source>
</evidence>
<evidence type="ECO:0000313" key="12">
    <source>
        <dbReference type="EMBL" id="MER2490557.1"/>
    </source>
</evidence>
<keyword evidence="13" id="KW-1185">Reference proteome</keyword>
<name>A0ABV1RCR6_9ALTE</name>
<gene>
    <name evidence="12" type="ORF">ABS311_01485</name>
</gene>
<dbReference type="PANTHER" id="PTHR19443:SF16">
    <property type="entry name" value="HEXOKINASE TYPE 1-RELATED"/>
    <property type="match status" value="1"/>
</dbReference>
<dbReference type="PRINTS" id="PR00475">
    <property type="entry name" value="HEXOKINASE"/>
</dbReference>
<dbReference type="InterPro" id="IPR001312">
    <property type="entry name" value="Hexokinase"/>
</dbReference>
<dbReference type="Gene3D" id="3.40.367.20">
    <property type="match status" value="2"/>
</dbReference>
<protein>
    <recommendedName>
        <fullName evidence="14">Hexokinase</fullName>
    </recommendedName>
</protein>
<comment type="pathway">
    <text evidence="2">Carbohydrate metabolism.</text>
</comment>
<dbReference type="Pfam" id="PF03727">
    <property type="entry name" value="Hexokinase_2"/>
    <property type="match status" value="1"/>
</dbReference>
<proteinExistence type="inferred from homology"/>
<evidence type="ECO:0008006" key="14">
    <source>
        <dbReference type="Google" id="ProtNLM"/>
    </source>
</evidence>
<keyword evidence="8" id="KW-0324">Glycolysis</keyword>
<evidence type="ECO:0000256" key="4">
    <source>
        <dbReference type="ARBA" id="ARBA00022679"/>
    </source>
</evidence>
<keyword evidence="5" id="KW-0547">Nucleotide-binding</keyword>
<dbReference type="PROSITE" id="PS51748">
    <property type="entry name" value="HEXOKINASE_2"/>
    <property type="match status" value="1"/>
</dbReference>
<keyword evidence="7" id="KW-0067">ATP-binding</keyword>
<dbReference type="SUPFAM" id="SSF53067">
    <property type="entry name" value="Actin-like ATPase domain"/>
    <property type="match status" value="2"/>
</dbReference>
<dbReference type="CDD" id="cd24000">
    <property type="entry name" value="ASKHA_NBD_HK"/>
    <property type="match status" value="1"/>
</dbReference>
<dbReference type="InterPro" id="IPR043129">
    <property type="entry name" value="ATPase_NBD"/>
</dbReference>
<evidence type="ECO:0000256" key="3">
    <source>
        <dbReference type="ARBA" id="ARBA00009225"/>
    </source>
</evidence>
<dbReference type="Pfam" id="PF00349">
    <property type="entry name" value="Hexokinase_1"/>
    <property type="match status" value="1"/>
</dbReference>
<dbReference type="Proteomes" id="UP001467690">
    <property type="component" value="Unassembled WGS sequence"/>
</dbReference>
<evidence type="ECO:0000256" key="1">
    <source>
        <dbReference type="ARBA" id="ARBA00004921"/>
    </source>
</evidence>
<keyword evidence="4" id="KW-0808">Transferase</keyword>
<reference evidence="12 13" key="1">
    <citation type="submission" date="2024-06" db="EMBL/GenBank/DDBJ databases">
        <authorList>
            <person name="Chen R.Y."/>
        </authorList>
    </citation>
    <scope>NUCLEOTIDE SEQUENCE [LARGE SCALE GENOMIC DNA]</scope>
    <source>
        <strain evidence="12 13">D2</strain>
    </source>
</reference>
<dbReference type="InterPro" id="IPR022672">
    <property type="entry name" value="Hexokinase_N"/>
</dbReference>
<dbReference type="PANTHER" id="PTHR19443">
    <property type="entry name" value="HEXOKINASE"/>
    <property type="match status" value="1"/>
</dbReference>
<evidence type="ECO:0000256" key="9">
    <source>
        <dbReference type="ARBA" id="ARBA00047905"/>
    </source>
</evidence>
<dbReference type="RefSeq" id="WP_350400336.1">
    <property type="nucleotide sequence ID" value="NZ_JBELOE010000060.1"/>
</dbReference>
<evidence type="ECO:0000256" key="7">
    <source>
        <dbReference type="ARBA" id="ARBA00022840"/>
    </source>
</evidence>
<comment type="caution">
    <text evidence="12">The sequence shown here is derived from an EMBL/GenBank/DDBJ whole genome shotgun (WGS) entry which is preliminary data.</text>
</comment>
<dbReference type="EMBL" id="JBELOE010000060">
    <property type="protein sequence ID" value="MER2490557.1"/>
    <property type="molecule type" value="Genomic_DNA"/>
</dbReference>
<keyword evidence="6" id="KW-0418">Kinase</keyword>
<comment type="similarity">
    <text evidence="3">Belongs to the hexokinase family.</text>
</comment>
<evidence type="ECO:0000256" key="5">
    <source>
        <dbReference type="ARBA" id="ARBA00022741"/>
    </source>
</evidence>
<dbReference type="Gene3D" id="3.30.420.40">
    <property type="match status" value="1"/>
</dbReference>